<dbReference type="RefSeq" id="WP_318620305.1">
    <property type="nucleotide sequence ID" value="NZ_CP137642.1"/>
</dbReference>
<dbReference type="SUPFAM" id="SSF101478">
    <property type="entry name" value="ADP-ribosylglycohydrolase"/>
    <property type="match status" value="1"/>
</dbReference>
<dbReference type="PANTHER" id="PTHR16222:SF24">
    <property type="entry name" value="ADP-RIBOSYLHYDROLASE ARH3"/>
    <property type="match status" value="1"/>
</dbReference>
<dbReference type="KEGG" id="mrc:R6Y96_05960"/>
<comment type="similarity">
    <text evidence="1">Belongs to the ADP-ribosylglycohydrolase family.</text>
</comment>
<feature type="binding site" evidence="3">
    <location>
        <position position="8"/>
    </location>
    <ligand>
        <name>Mg(2+)</name>
        <dbReference type="ChEBI" id="CHEBI:18420"/>
        <label>1</label>
    </ligand>
</feature>
<keyword evidence="3" id="KW-0479">Metal-binding</keyword>
<dbReference type="Proteomes" id="UP001305652">
    <property type="component" value="Chromosome"/>
</dbReference>
<evidence type="ECO:0000256" key="1">
    <source>
        <dbReference type="ARBA" id="ARBA00010702"/>
    </source>
</evidence>
<gene>
    <name evidence="4" type="ORF">R6Y96_05960</name>
</gene>
<proteinExistence type="inferred from homology"/>
<dbReference type="Pfam" id="PF03747">
    <property type="entry name" value="ADP_ribosyl_GH"/>
    <property type="match status" value="1"/>
</dbReference>
<dbReference type="PANTHER" id="PTHR16222">
    <property type="entry name" value="ADP-RIBOSYLGLYCOHYDROLASE"/>
    <property type="match status" value="1"/>
</dbReference>
<organism evidence="4 5">
    <name type="scientific">Methanoculleus receptaculi</name>
    <dbReference type="NCBI Taxonomy" id="394967"/>
    <lineage>
        <taxon>Archaea</taxon>
        <taxon>Methanobacteriati</taxon>
        <taxon>Methanobacteriota</taxon>
        <taxon>Stenosarchaea group</taxon>
        <taxon>Methanomicrobia</taxon>
        <taxon>Methanomicrobiales</taxon>
        <taxon>Methanomicrobiaceae</taxon>
        <taxon>Methanoculleus</taxon>
    </lineage>
</organism>
<sequence>MAVNLGEDADATGAIYGQIAGAYYGVSAIPVDWLASLAKRSLIEFYADELLRCSGTGAAESP</sequence>
<evidence type="ECO:0000313" key="4">
    <source>
        <dbReference type="EMBL" id="WOX56866.1"/>
    </source>
</evidence>
<dbReference type="GO" id="GO:0046872">
    <property type="term" value="F:metal ion binding"/>
    <property type="evidence" value="ECO:0007669"/>
    <property type="project" value="UniProtKB-KW"/>
</dbReference>
<evidence type="ECO:0000313" key="5">
    <source>
        <dbReference type="Proteomes" id="UP001305652"/>
    </source>
</evidence>
<dbReference type="InterPro" id="IPR050792">
    <property type="entry name" value="ADP-ribosylglycohydrolase"/>
</dbReference>
<evidence type="ECO:0000256" key="2">
    <source>
        <dbReference type="ARBA" id="ARBA00022801"/>
    </source>
</evidence>
<protein>
    <submittedName>
        <fullName evidence="4">ADP-ribosylglycohydrolase family protein</fullName>
    </submittedName>
</protein>
<keyword evidence="5" id="KW-1185">Reference proteome</keyword>
<dbReference type="InterPro" id="IPR005502">
    <property type="entry name" value="Ribosyl_crysJ1"/>
</dbReference>
<dbReference type="GO" id="GO:0016787">
    <property type="term" value="F:hydrolase activity"/>
    <property type="evidence" value="ECO:0007669"/>
    <property type="project" value="UniProtKB-KW"/>
</dbReference>
<feature type="binding site" evidence="3">
    <location>
        <position position="10"/>
    </location>
    <ligand>
        <name>Mg(2+)</name>
        <dbReference type="ChEBI" id="CHEBI:18420"/>
        <label>1</label>
    </ligand>
</feature>
<dbReference type="AlphaFoldDB" id="A0AAX4FUP5"/>
<comment type="cofactor">
    <cofactor evidence="3">
        <name>Mg(2+)</name>
        <dbReference type="ChEBI" id="CHEBI:18420"/>
    </cofactor>
    <text evidence="3">Binds 2 magnesium ions per subunit.</text>
</comment>
<dbReference type="InterPro" id="IPR036705">
    <property type="entry name" value="Ribosyl_crysJ1_sf"/>
</dbReference>
<dbReference type="EMBL" id="CP137642">
    <property type="protein sequence ID" value="WOX56866.1"/>
    <property type="molecule type" value="Genomic_DNA"/>
</dbReference>
<keyword evidence="3" id="KW-0460">Magnesium</keyword>
<name>A0AAX4FUP5_9EURY</name>
<reference evidence="4 5" key="1">
    <citation type="submission" date="2023-10" db="EMBL/GenBank/DDBJ databases">
        <title>The complete genome sequence of Methanoculleus receptaculi DSM 18860.</title>
        <authorList>
            <person name="Lai S.-J."/>
            <person name="You Y.-T."/>
            <person name="Chen S.-C."/>
        </authorList>
    </citation>
    <scope>NUCLEOTIDE SEQUENCE [LARGE SCALE GENOMIC DNA]</scope>
    <source>
        <strain evidence="4 5">DSM 18860</strain>
    </source>
</reference>
<keyword evidence="2" id="KW-0378">Hydrolase</keyword>
<accession>A0AAX4FUP5</accession>
<dbReference type="GeneID" id="85732683"/>
<dbReference type="Gene3D" id="1.10.4080.10">
    <property type="entry name" value="ADP-ribosylation/Crystallin J1"/>
    <property type="match status" value="1"/>
</dbReference>
<evidence type="ECO:0000256" key="3">
    <source>
        <dbReference type="PIRSR" id="PIRSR605502-1"/>
    </source>
</evidence>